<evidence type="ECO:0000259" key="2">
    <source>
        <dbReference type="PROSITE" id="PS50404"/>
    </source>
</evidence>
<dbReference type="Proteomes" id="UP001610563">
    <property type="component" value="Unassembled WGS sequence"/>
</dbReference>
<dbReference type="SUPFAM" id="SSF52833">
    <property type="entry name" value="Thioredoxin-like"/>
    <property type="match status" value="1"/>
</dbReference>
<evidence type="ECO:0000256" key="1">
    <source>
        <dbReference type="SAM" id="MobiDB-lite"/>
    </source>
</evidence>
<dbReference type="EMBL" id="JBFTWV010000041">
    <property type="protein sequence ID" value="KAL2794809.1"/>
    <property type="molecule type" value="Genomic_DNA"/>
</dbReference>
<protein>
    <recommendedName>
        <fullName evidence="2">GST N-terminal domain-containing protein</fullName>
    </recommendedName>
</protein>
<proteinExistence type="predicted"/>
<keyword evidence="4" id="KW-1185">Reference proteome</keyword>
<dbReference type="InterPro" id="IPR036249">
    <property type="entry name" value="Thioredoxin-like_sf"/>
</dbReference>
<dbReference type="Pfam" id="PF13409">
    <property type="entry name" value="GST_N_2"/>
    <property type="match status" value="1"/>
</dbReference>
<reference evidence="3 4" key="1">
    <citation type="submission" date="2024-07" db="EMBL/GenBank/DDBJ databases">
        <title>Section-level genome sequencing and comparative genomics of Aspergillus sections Usti and Cavernicolus.</title>
        <authorList>
            <consortium name="Lawrence Berkeley National Laboratory"/>
            <person name="Nybo J.L."/>
            <person name="Vesth T.C."/>
            <person name="Theobald S."/>
            <person name="Frisvad J.C."/>
            <person name="Larsen T.O."/>
            <person name="Kjaerboelling I."/>
            <person name="Rothschild-Mancinelli K."/>
            <person name="Lyhne E.K."/>
            <person name="Kogle M.E."/>
            <person name="Barry K."/>
            <person name="Clum A."/>
            <person name="Na H."/>
            <person name="Ledsgaard L."/>
            <person name="Lin J."/>
            <person name="Lipzen A."/>
            <person name="Kuo A."/>
            <person name="Riley R."/>
            <person name="Mondo S."/>
            <person name="Labutti K."/>
            <person name="Haridas S."/>
            <person name="Pangalinan J."/>
            <person name="Salamov A.A."/>
            <person name="Simmons B.A."/>
            <person name="Magnuson J.K."/>
            <person name="Chen J."/>
            <person name="Drula E."/>
            <person name="Henrissat B."/>
            <person name="Wiebenga A."/>
            <person name="Lubbers R.J."/>
            <person name="Gomes A.C."/>
            <person name="Makela M.R."/>
            <person name="Stajich J."/>
            <person name="Grigoriev I.V."/>
            <person name="Mortensen U.H."/>
            <person name="De Vries R.P."/>
            <person name="Baker S.E."/>
            <person name="Andersen M.R."/>
        </authorList>
    </citation>
    <scope>NUCLEOTIDE SEQUENCE [LARGE SCALE GENOMIC DNA]</scope>
    <source>
        <strain evidence="3 4">CBS 209.92</strain>
    </source>
</reference>
<feature type="domain" description="GST N-terminal" evidence="2">
    <location>
        <begin position="6"/>
        <end position="95"/>
    </location>
</feature>
<dbReference type="InterPro" id="IPR004045">
    <property type="entry name" value="Glutathione_S-Trfase_N"/>
</dbReference>
<evidence type="ECO:0000313" key="3">
    <source>
        <dbReference type="EMBL" id="KAL2794809.1"/>
    </source>
</evidence>
<comment type="caution">
    <text evidence="3">The sequence shown here is derived from an EMBL/GenBank/DDBJ whole genome shotgun (WGS) entry which is preliminary data.</text>
</comment>
<accession>A0ABR4G725</accession>
<evidence type="ECO:0000313" key="4">
    <source>
        <dbReference type="Proteomes" id="UP001610563"/>
    </source>
</evidence>
<gene>
    <name evidence="3" type="ORF">BJX66DRAFT_303187</name>
</gene>
<dbReference type="Gene3D" id="3.40.30.10">
    <property type="entry name" value="Glutaredoxin"/>
    <property type="match status" value="1"/>
</dbReference>
<sequence length="318" mass="35849">MSTTTRPWLLYAYPWQPFPRRVIIYLRERNIPSSLVTVIHVTDVQFGGETPEGFPPKPHGSLPILAIPKSKGDFVYIKQSIAIMEFLEDACNTGRWGFPMFPQPPTLTLPITIPSLEDSISDSTVKGTDKQEIPPLLAAKHGELLSLASGLTDSWNPIRTFGSGTGTMRIHEAAKEMLGWTRRSLLAIENWFEENGYSSADPRWEENKNGNGDEPHSGKRQATIAEIVLFQFFDFTHDCYGIDMTRSSGKKVTDVYGREVLESYPRLESFYKDFLTRPSARRDAELGDVPHESWVKSMTDWSEGIFDDVGREGVQGKT</sequence>
<organism evidence="3 4">
    <name type="scientific">Aspergillus keveii</name>
    <dbReference type="NCBI Taxonomy" id="714993"/>
    <lineage>
        <taxon>Eukaryota</taxon>
        <taxon>Fungi</taxon>
        <taxon>Dikarya</taxon>
        <taxon>Ascomycota</taxon>
        <taxon>Pezizomycotina</taxon>
        <taxon>Eurotiomycetes</taxon>
        <taxon>Eurotiomycetidae</taxon>
        <taxon>Eurotiales</taxon>
        <taxon>Aspergillaceae</taxon>
        <taxon>Aspergillus</taxon>
        <taxon>Aspergillus subgen. Nidulantes</taxon>
    </lineage>
</organism>
<name>A0ABR4G725_9EURO</name>
<feature type="compositionally biased region" description="Basic and acidic residues" evidence="1">
    <location>
        <begin position="202"/>
        <end position="217"/>
    </location>
</feature>
<dbReference type="PROSITE" id="PS50404">
    <property type="entry name" value="GST_NTER"/>
    <property type="match status" value="1"/>
</dbReference>
<feature type="region of interest" description="Disordered" evidence="1">
    <location>
        <begin position="199"/>
        <end position="218"/>
    </location>
</feature>